<dbReference type="PANTHER" id="PTHR43394:SF1">
    <property type="entry name" value="ATP-BINDING CASSETTE SUB-FAMILY B MEMBER 10, MITOCHONDRIAL"/>
    <property type="match status" value="1"/>
</dbReference>
<evidence type="ECO:0000256" key="6">
    <source>
        <dbReference type="ARBA" id="ARBA00022840"/>
    </source>
</evidence>
<dbReference type="PROSITE" id="PS50893">
    <property type="entry name" value="ABC_TRANSPORTER_2"/>
    <property type="match status" value="1"/>
</dbReference>
<dbReference type="RefSeq" id="WP_284225215.1">
    <property type="nucleotide sequence ID" value="NZ_BSRA01000002.1"/>
</dbReference>
<evidence type="ECO:0000256" key="3">
    <source>
        <dbReference type="ARBA" id="ARBA00022475"/>
    </source>
</evidence>
<keyword evidence="6" id="KW-0067">ATP-binding</keyword>
<sequence length="597" mass="66433">MNERATKPTQKQKPGVKSLRRLLPFARPYLWQFVLVIALVIVFNASSVLQPYLVKVAIDSDIATAHPNGHALLIIALVYIGVVIAGVAANYLQVTLLQRAGQSVIQNIRLSLFQHIERQAMQFFDSRAIGTLVTNVSSDTETVSQFFTNFFLSLIRDGLSILMILFAMFRLNARIALYSMVLIPIIFAVAISFRGRLRRRYQKTRSLLSAMIAFLAENLAGMRITQIFHQEARQRRAFLQLDEQHRDANVREYTTSVWFNRTFELLGNVAVSAVVFIGGEAVLHRAIAFGTLYAFIRYIQQFFQPINAMTQQWNTLQSAMVAAERIGQVLRIEPEIVDVEDPVVVDPKRVLGRVEFRGVTFGYQPESPVLRDISFVVEPGQLIGVVGATGAGKSSLMSLLTRFYEPQAGTIEIDGVPIASMRQRDLHAIVGIVQQDVSLFTGTVRDNIRLFRPELGDADIERAAKAVGADSVIERLPDGYDTFLYGKGSNLSMGERQLISFARIVALNPRILILDEATASLDSQTERLVQRGLAAVTEGRTTLVIAHRLSTIRHADAIIVLEQGRIVEIGTHEALLRQGGFYARLHAESGIESSLSV</sequence>
<dbReference type="InterPro" id="IPR027417">
    <property type="entry name" value="P-loop_NTPase"/>
</dbReference>
<dbReference type="InterPro" id="IPR011527">
    <property type="entry name" value="ABC1_TM_dom"/>
</dbReference>
<dbReference type="AlphaFoldDB" id="A0AA37U106"/>
<dbReference type="GO" id="GO:0005524">
    <property type="term" value="F:ATP binding"/>
    <property type="evidence" value="ECO:0007669"/>
    <property type="project" value="UniProtKB-KW"/>
</dbReference>
<evidence type="ECO:0000313" key="13">
    <source>
        <dbReference type="Proteomes" id="UP001157137"/>
    </source>
</evidence>
<name>A0AA37U106_9BACL</name>
<evidence type="ECO:0000256" key="1">
    <source>
        <dbReference type="ARBA" id="ARBA00004651"/>
    </source>
</evidence>
<keyword evidence="4 9" id="KW-0812">Transmembrane</keyword>
<dbReference type="SMART" id="SM00382">
    <property type="entry name" value="AAA"/>
    <property type="match status" value="1"/>
</dbReference>
<dbReference type="Pfam" id="PF00005">
    <property type="entry name" value="ABC_tran"/>
    <property type="match status" value="1"/>
</dbReference>
<comment type="subcellular location">
    <subcellularLocation>
        <location evidence="1">Cell membrane</location>
        <topology evidence="1">Multi-pass membrane protein</topology>
    </subcellularLocation>
</comment>
<keyword evidence="8 9" id="KW-0472">Membrane</keyword>
<evidence type="ECO:0000256" key="4">
    <source>
        <dbReference type="ARBA" id="ARBA00022692"/>
    </source>
</evidence>
<dbReference type="GO" id="GO:0015421">
    <property type="term" value="F:ABC-type oligopeptide transporter activity"/>
    <property type="evidence" value="ECO:0007669"/>
    <property type="project" value="TreeGrafter"/>
</dbReference>
<keyword evidence="5" id="KW-0547">Nucleotide-binding</keyword>
<dbReference type="Proteomes" id="UP001157137">
    <property type="component" value="Unassembled WGS sequence"/>
</dbReference>
<feature type="transmembrane region" description="Helical" evidence="9">
    <location>
        <begin position="29"/>
        <end position="49"/>
    </location>
</feature>
<protein>
    <submittedName>
        <fullName evidence="12">Lipid A ABC transporter permease/ATP-binding protein</fullName>
    </submittedName>
</protein>
<gene>
    <name evidence="12" type="ORF">Heshes_03770</name>
</gene>
<organism evidence="12 13">
    <name type="scientific">Alicyclobacillus hesperidum</name>
    <dbReference type="NCBI Taxonomy" id="89784"/>
    <lineage>
        <taxon>Bacteria</taxon>
        <taxon>Bacillati</taxon>
        <taxon>Bacillota</taxon>
        <taxon>Bacilli</taxon>
        <taxon>Bacillales</taxon>
        <taxon>Alicyclobacillaceae</taxon>
        <taxon>Alicyclobacillus</taxon>
    </lineage>
</organism>
<dbReference type="PANTHER" id="PTHR43394">
    <property type="entry name" value="ATP-DEPENDENT PERMEASE MDL1, MITOCHONDRIAL"/>
    <property type="match status" value="1"/>
</dbReference>
<dbReference type="CDD" id="cd18544">
    <property type="entry name" value="ABC_6TM_TmrA_like"/>
    <property type="match status" value="1"/>
</dbReference>
<evidence type="ECO:0000256" key="8">
    <source>
        <dbReference type="ARBA" id="ARBA00023136"/>
    </source>
</evidence>
<comment type="caution">
    <text evidence="12">The sequence shown here is derived from an EMBL/GenBank/DDBJ whole genome shotgun (WGS) entry which is preliminary data.</text>
</comment>
<dbReference type="InterPro" id="IPR003593">
    <property type="entry name" value="AAA+_ATPase"/>
</dbReference>
<accession>A0AA37U106</accession>
<evidence type="ECO:0000256" key="9">
    <source>
        <dbReference type="SAM" id="Phobius"/>
    </source>
</evidence>
<dbReference type="Pfam" id="PF00664">
    <property type="entry name" value="ABC_membrane"/>
    <property type="match status" value="1"/>
</dbReference>
<feature type="domain" description="ABC transmembrane type-1" evidence="11">
    <location>
        <begin position="34"/>
        <end position="318"/>
    </location>
</feature>
<dbReference type="EMBL" id="BSRA01000002">
    <property type="protein sequence ID" value="GLV12693.1"/>
    <property type="molecule type" value="Genomic_DNA"/>
</dbReference>
<feature type="transmembrane region" description="Helical" evidence="9">
    <location>
        <begin position="175"/>
        <end position="195"/>
    </location>
</feature>
<evidence type="ECO:0000259" key="11">
    <source>
        <dbReference type="PROSITE" id="PS50929"/>
    </source>
</evidence>
<keyword evidence="2" id="KW-0813">Transport</keyword>
<evidence type="ECO:0000256" key="7">
    <source>
        <dbReference type="ARBA" id="ARBA00022989"/>
    </source>
</evidence>
<dbReference type="SUPFAM" id="SSF52540">
    <property type="entry name" value="P-loop containing nucleoside triphosphate hydrolases"/>
    <property type="match status" value="1"/>
</dbReference>
<dbReference type="Gene3D" id="3.40.50.300">
    <property type="entry name" value="P-loop containing nucleotide triphosphate hydrolases"/>
    <property type="match status" value="1"/>
</dbReference>
<dbReference type="Gene3D" id="1.20.1560.10">
    <property type="entry name" value="ABC transporter type 1, transmembrane domain"/>
    <property type="match status" value="1"/>
</dbReference>
<dbReference type="InterPro" id="IPR036640">
    <property type="entry name" value="ABC1_TM_sf"/>
</dbReference>
<evidence type="ECO:0000313" key="12">
    <source>
        <dbReference type="EMBL" id="GLV12693.1"/>
    </source>
</evidence>
<dbReference type="InterPro" id="IPR039421">
    <property type="entry name" value="Type_1_exporter"/>
</dbReference>
<dbReference type="PROSITE" id="PS50929">
    <property type="entry name" value="ABC_TM1F"/>
    <property type="match status" value="1"/>
</dbReference>
<feature type="transmembrane region" description="Helical" evidence="9">
    <location>
        <begin position="146"/>
        <end position="169"/>
    </location>
</feature>
<dbReference type="InterPro" id="IPR003439">
    <property type="entry name" value="ABC_transporter-like_ATP-bd"/>
</dbReference>
<feature type="domain" description="ABC transporter" evidence="10">
    <location>
        <begin position="354"/>
        <end position="588"/>
    </location>
</feature>
<evidence type="ECO:0000259" key="10">
    <source>
        <dbReference type="PROSITE" id="PS50893"/>
    </source>
</evidence>
<proteinExistence type="predicted"/>
<reference evidence="12" key="1">
    <citation type="submission" date="2023-02" db="EMBL/GenBank/DDBJ databases">
        <title>Proposal of a novel subspecies: Alicyclobacillus hesperidum subspecies aegle.</title>
        <authorList>
            <person name="Goto K."/>
            <person name="Fujii T."/>
            <person name="Yasui K."/>
            <person name="Mochida K."/>
            <person name="Kato-Tanaka Y."/>
            <person name="Morohoshi S."/>
            <person name="An S.Y."/>
            <person name="Kasai H."/>
            <person name="Yokota A."/>
        </authorList>
    </citation>
    <scope>NUCLEOTIDE SEQUENCE</scope>
    <source>
        <strain evidence="12">DSM 12766</strain>
    </source>
</reference>
<dbReference type="GO" id="GO:0016887">
    <property type="term" value="F:ATP hydrolysis activity"/>
    <property type="evidence" value="ECO:0007669"/>
    <property type="project" value="InterPro"/>
</dbReference>
<evidence type="ECO:0000256" key="5">
    <source>
        <dbReference type="ARBA" id="ARBA00022741"/>
    </source>
</evidence>
<feature type="transmembrane region" description="Helical" evidence="9">
    <location>
        <begin position="69"/>
        <end position="92"/>
    </location>
</feature>
<dbReference type="SUPFAM" id="SSF90123">
    <property type="entry name" value="ABC transporter transmembrane region"/>
    <property type="match status" value="1"/>
</dbReference>
<dbReference type="FunFam" id="3.40.50.300:FF:000221">
    <property type="entry name" value="Multidrug ABC transporter ATP-binding protein"/>
    <property type="match status" value="1"/>
</dbReference>
<keyword evidence="7 9" id="KW-1133">Transmembrane helix</keyword>
<evidence type="ECO:0000256" key="2">
    <source>
        <dbReference type="ARBA" id="ARBA00022448"/>
    </source>
</evidence>
<keyword evidence="3" id="KW-1003">Cell membrane</keyword>
<dbReference type="GO" id="GO:0005886">
    <property type="term" value="C:plasma membrane"/>
    <property type="evidence" value="ECO:0007669"/>
    <property type="project" value="UniProtKB-SubCell"/>
</dbReference>